<dbReference type="EMBL" id="QTSX02003558">
    <property type="protein sequence ID" value="KAJ9070857.1"/>
    <property type="molecule type" value="Genomic_DNA"/>
</dbReference>
<accession>A0ACC2T8J9</accession>
<organism evidence="1 2">
    <name type="scientific">Entomophthora muscae</name>
    <dbReference type="NCBI Taxonomy" id="34485"/>
    <lineage>
        <taxon>Eukaryota</taxon>
        <taxon>Fungi</taxon>
        <taxon>Fungi incertae sedis</taxon>
        <taxon>Zoopagomycota</taxon>
        <taxon>Entomophthoromycotina</taxon>
        <taxon>Entomophthoromycetes</taxon>
        <taxon>Entomophthorales</taxon>
        <taxon>Entomophthoraceae</taxon>
        <taxon>Entomophthora</taxon>
    </lineage>
</organism>
<proteinExistence type="predicted"/>
<gene>
    <name evidence="1" type="ORF">DSO57_1003320</name>
</gene>
<reference evidence="1" key="1">
    <citation type="submission" date="2022-04" db="EMBL/GenBank/DDBJ databases">
        <title>Genome of the entomopathogenic fungus Entomophthora muscae.</title>
        <authorList>
            <person name="Elya C."/>
            <person name="Lovett B.R."/>
            <person name="Lee E."/>
            <person name="Macias A.M."/>
            <person name="Hajek A.E."/>
            <person name="De Bivort B.L."/>
            <person name="Kasson M.T."/>
            <person name="De Fine Licht H.H."/>
            <person name="Stajich J.E."/>
        </authorList>
    </citation>
    <scope>NUCLEOTIDE SEQUENCE</scope>
    <source>
        <strain evidence="1">Berkeley</strain>
    </source>
</reference>
<protein>
    <submittedName>
        <fullName evidence="1">Uncharacterized protein</fullName>
    </submittedName>
</protein>
<keyword evidence="2" id="KW-1185">Reference proteome</keyword>
<comment type="caution">
    <text evidence="1">The sequence shown here is derived from an EMBL/GenBank/DDBJ whole genome shotgun (WGS) entry which is preliminary data.</text>
</comment>
<evidence type="ECO:0000313" key="1">
    <source>
        <dbReference type="EMBL" id="KAJ9070857.1"/>
    </source>
</evidence>
<dbReference type="Proteomes" id="UP001165960">
    <property type="component" value="Unassembled WGS sequence"/>
</dbReference>
<sequence length="372" mass="41855">MTLASPRPNFTNGYLWGLQEKQAPSLGPNLFVLFVLFVSLHTPLYITGPIWYILYHHFFDSLCWIGKPLLYVLILILAVLILYLVYLLLPIIIVLVASGLSIAPFYLVYLFFAKGLSYFWRLVFPAEPEPQTDLALTEVDDYNRQLEYMLWKHKYAELSNSQHTLPQNSGAYTSEPKPRTNISIHNTYSQNTTYVAPAVIPNHYETKPTYTPSAYRAIGTLVPIDSWPRKKSLPAATVSQESLASPKAIQNPFSKGSKPYQSQDVTPPSFAAAFSKYSLADPRLEVARSKLLGTSCFPLIRPDGRIIYYHLVTCNSLCTSRPPGILCPGEVAGLWIKARPRCSDTEFLTTNGVPHLQIIYMAKNPWSKLVSS</sequence>
<name>A0ACC2T8J9_9FUNG</name>
<evidence type="ECO:0000313" key="2">
    <source>
        <dbReference type="Proteomes" id="UP001165960"/>
    </source>
</evidence>